<protein>
    <submittedName>
        <fullName evidence="2">Copper amine oxidase N-terminal domain-containing protein</fullName>
    </submittedName>
</protein>
<proteinExistence type="predicted"/>
<reference evidence="2 3" key="1">
    <citation type="submission" date="2016-11" db="EMBL/GenBank/DDBJ databases">
        <authorList>
            <person name="Jaros S."/>
            <person name="Januszkiewicz K."/>
            <person name="Wedrychowicz H."/>
        </authorList>
    </citation>
    <scope>NUCLEOTIDE SEQUENCE [LARGE SCALE GENOMIC DNA]</scope>
    <source>
        <strain evidence="2 3">DSM 10068</strain>
    </source>
</reference>
<evidence type="ECO:0000313" key="2">
    <source>
        <dbReference type="EMBL" id="SHI04379.1"/>
    </source>
</evidence>
<dbReference type="EMBL" id="FQXV01000006">
    <property type="protein sequence ID" value="SHI04379.1"/>
    <property type="molecule type" value="Genomic_DNA"/>
</dbReference>
<name>A0A1M5XXG3_9FIRM</name>
<accession>A0A1M5XXG3</accession>
<keyword evidence="1" id="KW-0732">Signal</keyword>
<dbReference type="AlphaFoldDB" id="A0A1M5XXG3"/>
<evidence type="ECO:0000313" key="3">
    <source>
        <dbReference type="Proteomes" id="UP000183995"/>
    </source>
</evidence>
<evidence type="ECO:0000256" key="1">
    <source>
        <dbReference type="SAM" id="SignalP"/>
    </source>
</evidence>
<feature type="signal peptide" evidence="1">
    <location>
        <begin position="1"/>
        <end position="27"/>
    </location>
</feature>
<dbReference type="OrthoDB" id="1864213at2"/>
<organism evidence="2 3">
    <name type="scientific">Sporobacter termitidis DSM 10068</name>
    <dbReference type="NCBI Taxonomy" id="1123282"/>
    <lineage>
        <taxon>Bacteria</taxon>
        <taxon>Bacillati</taxon>
        <taxon>Bacillota</taxon>
        <taxon>Clostridia</taxon>
        <taxon>Eubacteriales</taxon>
        <taxon>Oscillospiraceae</taxon>
        <taxon>Sporobacter</taxon>
    </lineage>
</organism>
<sequence length="277" mass="30572">MRLIKKTFSMLLTAALLVSALVTTSYAAGVKATPTASTVKINNYPYAFQAYTIDGNNYFKLRDLAMILSGTNVKFSVSWDGSNNSIYMLAPGYYAPLGDEMTVSGETSVVDATATTSSVYLNGKQIKLAAYTIGGYNYFKLRDIGGAMNFSVAYDSKTDTINVDTYEEYYMPALLEILPDAYYDEANETIHTYLTDTGYITITRYNNTYYSVAASNISSENDYTLLKNIVNVFVGDSDAVIKALADSKDEGRKEIQVDGKNLTCYIVGLNQTIDIKW</sequence>
<keyword evidence="3" id="KW-1185">Reference proteome</keyword>
<dbReference type="Proteomes" id="UP000183995">
    <property type="component" value="Unassembled WGS sequence"/>
</dbReference>
<feature type="chain" id="PRO_5012274255" evidence="1">
    <location>
        <begin position="28"/>
        <end position="277"/>
    </location>
</feature>
<gene>
    <name evidence="2" type="ORF">SAMN02745823_02113</name>
</gene>
<dbReference type="RefSeq" id="WP_073078589.1">
    <property type="nucleotide sequence ID" value="NZ_FQXV01000006.1"/>
</dbReference>
<dbReference type="STRING" id="1123282.SAMN02745823_02113"/>